<keyword evidence="3" id="KW-0274">FAD</keyword>
<dbReference type="PANTHER" id="PTHR43004">
    <property type="entry name" value="TRK SYSTEM POTASSIUM UPTAKE PROTEIN"/>
    <property type="match status" value="1"/>
</dbReference>
<feature type="domain" description="FAD-binding" evidence="4">
    <location>
        <begin position="11"/>
        <end position="344"/>
    </location>
</feature>
<evidence type="ECO:0000259" key="4">
    <source>
        <dbReference type="Pfam" id="PF01494"/>
    </source>
</evidence>
<evidence type="ECO:0000256" key="3">
    <source>
        <dbReference type="ARBA" id="ARBA00022827"/>
    </source>
</evidence>
<keyword evidence="6" id="KW-1185">Reference proteome</keyword>
<comment type="caution">
    <text evidence="5">The sequence shown here is derived from an EMBL/GenBank/DDBJ whole genome shotgun (WGS) entry which is preliminary data.</text>
</comment>
<dbReference type="PANTHER" id="PTHR43004:SF19">
    <property type="entry name" value="BINDING MONOOXYGENASE, PUTATIVE (JCVI)-RELATED"/>
    <property type="match status" value="1"/>
</dbReference>
<dbReference type="STRING" id="1371.GCA_900166605_01423"/>
<dbReference type="InterPro" id="IPR002938">
    <property type="entry name" value="FAD-bd"/>
</dbReference>
<dbReference type="SUPFAM" id="SSF51905">
    <property type="entry name" value="FAD/NAD(P)-binding domain"/>
    <property type="match status" value="1"/>
</dbReference>
<evidence type="ECO:0000256" key="2">
    <source>
        <dbReference type="ARBA" id="ARBA00022630"/>
    </source>
</evidence>
<keyword evidence="2" id="KW-0285">Flavoprotein</keyword>
<dbReference type="EMBL" id="BJUN01000006">
    <property type="protein sequence ID" value="GEK58521.1"/>
    <property type="molecule type" value="Genomic_DNA"/>
</dbReference>
<protein>
    <recommendedName>
        <fullName evidence="4">FAD-binding domain-containing protein</fullName>
    </recommendedName>
</protein>
<sequence length="574" mass="65272">MGSGEMITTHTNIIIVGASIEGLVLARALERYDVDVRLLEAEKAPAHEPKALLLYARTLELLDSINLAKPLMETGAAYRSLEFNYEGKKIFTPAFDFLKKESYYPLVLSMANCDMQRVLRRALLKTSVEWGTRITHLKQNGLKTEAIIESNNMDERVVADYIVGADGIESAVRQLAAIKCKMDKGSELMMADVQTKQQLTNNAPTMTFNKRGIMFAVDLPGHQARVMMVDRGKPNARRENTEVSLQELYQKITGHILPMQTTVNMQSKQAVFHQAKEFRAGDVFLVGEAAHAHHPMTSQSVNLGIQDSINLSWKLGMVCVRACPETLLDSYEAERLPVAKKVNRTTDWTIRSLTVHKPVAVQARDRTLKIVEMIERLPEAFIRRLSHLSVRYRASAPALKEELRREGVLRPGDRVPDAVLTDFENQTTRLYEHLQEGKFLFVMRTSGSRIDKEYAFIKRWLRKSAPYFGDMVQPALVAPTPTMGQPDDILCWSERYLSRDFRRLIGPGESMLVRPDGYLLFHSDAAGWSDWKDAVELFLAAGAEWNLEEQETGKWRQSIKSISRRWKKQLTFSR</sequence>
<dbReference type="Proteomes" id="UP000321051">
    <property type="component" value="Unassembled WGS sequence"/>
</dbReference>
<dbReference type="InterPro" id="IPR036188">
    <property type="entry name" value="FAD/NAD-bd_sf"/>
</dbReference>
<proteinExistence type="predicted"/>
<evidence type="ECO:0000313" key="6">
    <source>
        <dbReference type="Proteomes" id="UP000321051"/>
    </source>
</evidence>
<dbReference type="OrthoDB" id="9766816at2"/>
<dbReference type="GO" id="GO:0071949">
    <property type="term" value="F:FAD binding"/>
    <property type="evidence" value="ECO:0007669"/>
    <property type="project" value="InterPro"/>
</dbReference>
<evidence type="ECO:0000256" key="1">
    <source>
        <dbReference type="ARBA" id="ARBA00001974"/>
    </source>
</evidence>
<comment type="cofactor">
    <cofactor evidence="1">
        <name>FAD</name>
        <dbReference type="ChEBI" id="CHEBI:57692"/>
    </cofactor>
</comment>
<organism evidence="5 6">
    <name type="scientific">Marinococcus halophilus</name>
    <dbReference type="NCBI Taxonomy" id="1371"/>
    <lineage>
        <taxon>Bacteria</taxon>
        <taxon>Bacillati</taxon>
        <taxon>Bacillota</taxon>
        <taxon>Bacilli</taxon>
        <taxon>Bacillales</taxon>
        <taxon>Bacillaceae</taxon>
        <taxon>Marinococcus</taxon>
    </lineage>
</organism>
<gene>
    <name evidence="5" type="ORF">MHA01_14260</name>
</gene>
<reference evidence="5 6" key="1">
    <citation type="submission" date="2019-07" db="EMBL/GenBank/DDBJ databases">
        <title>Whole genome shotgun sequence of Marinococcus halophilus NBRC 102359.</title>
        <authorList>
            <person name="Hosoyama A."/>
            <person name="Uohara A."/>
            <person name="Ohji S."/>
            <person name="Ichikawa N."/>
        </authorList>
    </citation>
    <scope>NUCLEOTIDE SEQUENCE [LARGE SCALE GENOMIC DNA]</scope>
    <source>
        <strain evidence="5 6">NBRC 102359</strain>
    </source>
</reference>
<dbReference type="InterPro" id="IPR050641">
    <property type="entry name" value="RIFMO-like"/>
</dbReference>
<dbReference type="Gene3D" id="3.50.50.60">
    <property type="entry name" value="FAD/NAD(P)-binding domain"/>
    <property type="match status" value="1"/>
</dbReference>
<accession>A0A510Y748</accession>
<dbReference type="Gene3D" id="3.40.30.120">
    <property type="match status" value="1"/>
</dbReference>
<name>A0A510Y748_MARHA</name>
<evidence type="ECO:0000313" key="5">
    <source>
        <dbReference type="EMBL" id="GEK58521.1"/>
    </source>
</evidence>
<dbReference type="PRINTS" id="PR00420">
    <property type="entry name" value="RNGMNOXGNASE"/>
</dbReference>
<dbReference type="AlphaFoldDB" id="A0A510Y748"/>
<dbReference type="GO" id="GO:0016709">
    <property type="term" value="F:oxidoreductase activity, acting on paired donors, with incorporation or reduction of molecular oxygen, NAD(P)H as one donor, and incorporation of one atom of oxygen"/>
    <property type="evidence" value="ECO:0007669"/>
    <property type="project" value="UniProtKB-ARBA"/>
</dbReference>
<dbReference type="Pfam" id="PF01494">
    <property type="entry name" value="FAD_binding_3"/>
    <property type="match status" value="1"/>
</dbReference>
<dbReference type="Gene3D" id="3.30.70.2450">
    <property type="match status" value="1"/>
</dbReference>